<name>A0A3P9H201_ORYLA</name>
<dbReference type="CDD" id="cd09076">
    <property type="entry name" value="L1-EN"/>
    <property type="match status" value="1"/>
</dbReference>
<dbReference type="Ensembl" id="ENSORLT00015012542.1">
    <property type="protein sequence ID" value="ENSORLP00015001498.1"/>
    <property type="gene ID" value="ENSORLG00015002104.1"/>
</dbReference>
<dbReference type="Pfam" id="PF00078">
    <property type="entry name" value="RVT_1"/>
    <property type="match status" value="1"/>
</dbReference>
<dbReference type="Proteomes" id="UP000265200">
    <property type="component" value="Chromosome 13"/>
</dbReference>
<reference evidence="3" key="3">
    <citation type="submission" date="2025-08" db="UniProtKB">
        <authorList>
            <consortium name="Ensembl"/>
        </authorList>
    </citation>
    <scope>IDENTIFICATION</scope>
    <source>
        <strain evidence="3">HSOK</strain>
    </source>
</reference>
<reference key="1">
    <citation type="journal article" date="2007" name="Nature">
        <title>The medaka draft genome and insights into vertebrate genome evolution.</title>
        <authorList>
            <person name="Kasahara M."/>
            <person name="Naruse K."/>
            <person name="Sasaki S."/>
            <person name="Nakatani Y."/>
            <person name="Qu W."/>
            <person name="Ahsan B."/>
            <person name="Yamada T."/>
            <person name="Nagayasu Y."/>
            <person name="Doi K."/>
            <person name="Kasai Y."/>
            <person name="Jindo T."/>
            <person name="Kobayashi D."/>
            <person name="Shimada A."/>
            <person name="Toyoda A."/>
            <person name="Kuroki Y."/>
            <person name="Fujiyama A."/>
            <person name="Sasaki T."/>
            <person name="Shimizu A."/>
            <person name="Asakawa S."/>
            <person name="Shimizu N."/>
            <person name="Hashimoto S."/>
            <person name="Yang J."/>
            <person name="Lee Y."/>
            <person name="Matsushima K."/>
            <person name="Sugano S."/>
            <person name="Sakaizumi M."/>
            <person name="Narita T."/>
            <person name="Ohishi K."/>
            <person name="Haga S."/>
            <person name="Ohta F."/>
            <person name="Nomoto H."/>
            <person name="Nogata K."/>
            <person name="Morishita T."/>
            <person name="Endo T."/>
            <person name="Shin-I T."/>
            <person name="Takeda H."/>
            <person name="Morishita S."/>
            <person name="Kohara Y."/>
        </authorList>
    </citation>
    <scope>NUCLEOTIDE SEQUENCE [LARGE SCALE GENOMIC DNA]</scope>
    <source>
        <strain>Hd-rR</strain>
    </source>
</reference>
<protein>
    <recommendedName>
        <fullName evidence="2">Reverse transcriptase domain-containing protein</fullName>
    </recommendedName>
</protein>
<evidence type="ECO:0000313" key="3">
    <source>
        <dbReference type="Ensembl" id="ENSORLP00015001498.1"/>
    </source>
</evidence>
<feature type="coiled-coil region" evidence="1">
    <location>
        <begin position="307"/>
        <end position="334"/>
    </location>
</feature>
<dbReference type="PANTHER" id="PTHR31635:SF196">
    <property type="entry name" value="REVERSE TRANSCRIPTASE DOMAIN-CONTAINING PROTEIN-RELATED"/>
    <property type="match status" value="1"/>
</dbReference>
<dbReference type="AlphaFoldDB" id="A0A3P9H201"/>
<dbReference type="GO" id="GO:0003824">
    <property type="term" value="F:catalytic activity"/>
    <property type="evidence" value="ECO:0007669"/>
    <property type="project" value="InterPro"/>
</dbReference>
<dbReference type="PANTHER" id="PTHR31635">
    <property type="entry name" value="REVERSE TRANSCRIPTASE DOMAIN-CONTAINING PROTEIN-RELATED"/>
    <property type="match status" value="1"/>
</dbReference>
<dbReference type="PROSITE" id="PS50878">
    <property type="entry name" value="RT_POL"/>
    <property type="match status" value="1"/>
</dbReference>
<dbReference type="InterPro" id="IPR043502">
    <property type="entry name" value="DNA/RNA_pol_sf"/>
</dbReference>
<organism evidence="3 4">
    <name type="scientific">Oryzias latipes</name>
    <name type="common">Japanese rice fish</name>
    <name type="synonym">Japanese killifish</name>
    <dbReference type="NCBI Taxonomy" id="8090"/>
    <lineage>
        <taxon>Eukaryota</taxon>
        <taxon>Metazoa</taxon>
        <taxon>Chordata</taxon>
        <taxon>Craniata</taxon>
        <taxon>Vertebrata</taxon>
        <taxon>Euteleostomi</taxon>
        <taxon>Actinopterygii</taxon>
        <taxon>Neopterygii</taxon>
        <taxon>Teleostei</taxon>
        <taxon>Neoteleostei</taxon>
        <taxon>Acanthomorphata</taxon>
        <taxon>Ovalentaria</taxon>
        <taxon>Atherinomorphae</taxon>
        <taxon>Beloniformes</taxon>
        <taxon>Adrianichthyidae</taxon>
        <taxon>Oryziinae</taxon>
        <taxon>Oryzias</taxon>
    </lineage>
</organism>
<dbReference type="CDD" id="cd01650">
    <property type="entry name" value="RT_nLTR_like"/>
    <property type="match status" value="1"/>
</dbReference>
<sequence>MGNMDINLVSWNINGCSTPIKRKKVLSYLKSHGTDVAFIQETHFGKDKEALKMRRDWVGKVFHNSVSSKSRGVMTLINKKLNFVFLKQLQDDDGRLLCIQALINGIKVVLVNVYAPNGDEPDFIYKISKMLSNLEGHILIGGDFNQVPDDFLDKSTNNVKFNTRKGLALNSLKEEIGLVDIWRLVHPSEREYTFYSHSHKSYSRIDYFLISNSSTELVTNCEIGVIALTDHAPVELHIQFQMGKIKRGRWRLNLGILRDEQFVASLKEEIKCFLDINIGSTDRLATVWDALKAFMRGKCLGYSSKKARESREKIKILENQIKEWEKQLAQNYNESTFKEICKLKFNLHETYNKKAEYALFRLKTNFYEKGEKTGKLLARQLKQLDNQNVITAIKKNDRLVTSSGEINTVFEQFYQKLYTSETAASTEQLDAFYNKVTIPQISREGKDAMDSILTEAEVRKAISKMKTGKSPGIDGFPVEYYQTFTEVLCPFLTKVLQEAYDFGTLPESFNQAIISLIPKGDKDLTDPANYRPISLINVDCKILSKILAMRLEKELPKIIHKDQVGFVKNRLSADNMRRLLHLLWMNKHSSNPVVAISLDAQKAFDRVEWNFLFTALTKFGFGDNFCRWIKTLYSRPKAAVFTNGVLSPFFDISRSTRQGCSLSPLLFTIFLEPLAIQIREDPRIKGVYGGDRDHKLFLYADDILILSQDPANSIPTLLEVMNEYSKLSGYKINWHKSEAMPVSQTCTPSLLSGFNFRWVDKGMKYLGIELNPSILDIMADNMEKLLTKIKTNLDKWSKLNLTLWGKVNTIKMAVAPLINYYTGMLPMSIPKQILLRYNKMIKEFLWNGGKPRISMDRLCQPKKDGGLALPNIEHYSISFEMSRLTKHWVGRELDADWVLVERGITFPFTPMEILVQKPGEQRGRTNNPILEFSKMVWLEVHKKCKLSPHLQKYASLWHNPKIKIGKRSIYWAQWLQKGIRTIGDVFQGDIFMSYDDIKMKYNLEGHGNFWRYLQLRDCLKGKVGLSQDGNPIENFLRLPTLLGKASKWYKICPWAKKKKKKKKKKKNTSKGLKTIWERDLRCIIDDDSWQTILSDNGIYIREARGKFIQYKILNRYYYTPSRLHVIGISENDLCWKCHKERGTFIHAIWECPLISRLWSKVLECIQGWIACELPKSARLCLLGDRKEVPLLSKTTFRVLNTGLVTCARLILKLWKEPQIPTLKMWKEKMIENSACEKMLGRVSCKNIYVAEKWDSFCLYLSMMP</sequence>
<reference evidence="3" key="4">
    <citation type="submission" date="2025-09" db="UniProtKB">
        <authorList>
            <consortium name="Ensembl"/>
        </authorList>
    </citation>
    <scope>IDENTIFICATION</scope>
    <source>
        <strain evidence="3">HSOK</strain>
    </source>
</reference>
<reference evidence="3 4" key="2">
    <citation type="submission" date="2017-04" db="EMBL/GenBank/DDBJ databases">
        <title>CpG methylation of centromeres and impact of large insertions on vertebrate speciation.</title>
        <authorList>
            <person name="Ichikawa K."/>
            <person name="Yoshimura J."/>
            <person name="Morishita S."/>
        </authorList>
    </citation>
    <scope>NUCLEOTIDE SEQUENCE</scope>
    <source>
        <strain evidence="3 4">HSOK</strain>
    </source>
</reference>
<feature type="domain" description="Reverse transcriptase" evidence="2">
    <location>
        <begin position="498"/>
        <end position="770"/>
    </location>
</feature>
<evidence type="ECO:0000313" key="4">
    <source>
        <dbReference type="Proteomes" id="UP000265200"/>
    </source>
</evidence>
<keyword evidence="1" id="KW-0175">Coiled coil</keyword>
<dbReference type="Gene3D" id="3.60.10.10">
    <property type="entry name" value="Endonuclease/exonuclease/phosphatase"/>
    <property type="match status" value="1"/>
</dbReference>
<dbReference type="SUPFAM" id="SSF56219">
    <property type="entry name" value="DNase I-like"/>
    <property type="match status" value="1"/>
</dbReference>
<dbReference type="InterPro" id="IPR000477">
    <property type="entry name" value="RT_dom"/>
</dbReference>
<proteinExistence type="predicted"/>
<dbReference type="Pfam" id="PF03372">
    <property type="entry name" value="Exo_endo_phos"/>
    <property type="match status" value="1"/>
</dbReference>
<evidence type="ECO:0000259" key="2">
    <source>
        <dbReference type="PROSITE" id="PS50878"/>
    </source>
</evidence>
<accession>A0A3P9H201</accession>
<dbReference type="InterPro" id="IPR005135">
    <property type="entry name" value="Endo/exonuclease/phosphatase"/>
</dbReference>
<evidence type="ECO:0000256" key="1">
    <source>
        <dbReference type="SAM" id="Coils"/>
    </source>
</evidence>
<dbReference type="SUPFAM" id="SSF56672">
    <property type="entry name" value="DNA/RNA polymerases"/>
    <property type="match status" value="1"/>
</dbReference>
<dbReference type="InterPro" id="IPR036691">
    <property type="entry name" value="Endo/exonu/phosph_ase_sf"/>
</dbReference>